<comment type="similarity">
    <text evidence="2">Belongs to the sulfatase family.</text>
</comment>
<evidence type="ECO:0000313" key="9">
    <source>
        <dbReference type="EMBL" id="CAL4059450.1"/>
    </source>
</evidence>
<keyword evidence="6" id="KW-0325">Glycoprotein</keyword>
<sequence>MWELWPSRYFILLLLQNVVALTTASSKPNIVFILADDLGWNHVSWHNSSVISPRMQELVDTGINLEQNYVQPVCTPSRSALLTGMYPFHLGRQSGIVKPQEPTGVSLNFTFFPELLQGLGYSTHAIGKWHVGFCDWKYTPLRRGFDTFYGLLFQMAWNYMSIKHQFSRHADFDWRDQERVAKEVKGTYSTVPLPSPTATVSAKQLSLDEPMLYSCHHSLLPHTMPKPSREASVEKETKGIHTAGAMDHSMVSKLIPSQSIRVDGATAFLGPLPARNAPEPSPSGHSSFPIQAHEKSTVDQLTPLTSFYLGPLSELVPYASLLVRWRDRPMKGAGLPRRPSPGGYRGWDRFENRASIKPREVFLSISENQLKLDICISLGLRYTANNGAQIHYNQWMYTKQDN</sequence>
<keyword evidence="4" id="KW-0378">Hydrolase</keyword>
<dbReference type="Pfam" id="PF00884">
    <property type="entry name" value="Sulfatase"/>
    <property type="match status" value="1"/>
</dbReference>
<evidence type="ECO:0000256" key="4">
    <source>
        <dbReference type="ARBA" id="ARBA00022801"/>
    </source>
</evidence>
<dbReference type="PANTHER" id="PTHR10342">
    <property type="entry name" value="ARYLSULFATASE"/>
    <property type="match status" value="1"/>
</dbReference>
<evidence type="ECO:0000256" key="6">
    <source>
        <dbReference type="ARBA" id="ARBA00023180"/>
    </source>
</evidence>
<evidence type="ECO:0000256" key="3">
    <source>
        <dbReference type="ARBA" id="ARBA00022723"/>
    </source>
</evidence>
<dbReference type="InterPro" id="IPR000917">
    <property type="entry name" value="Sulfatase_N"/>
</dbReference>
<evidence type="ECO:0000313" key="10">
    <source>
        <dbReference type="Proteomes" id="UP001497623"/>
    </source>
</evidence>
<reference evidence="9 10" key="1">
    <citation type="submission" date="2024-05" db="EMBL/GenBank/DDBJ databases">
        <authorList>
            <person name="Wallberg A."/>
        </authorList>
    </citation>
    <scope>NUCLEOTIDE SEQUENCE [LARGE SCALE GENOMIC DNA]</scope>
</reference>
<evidence type="ECO:0000256" key="5">
    <source>
        <dbReference type="ARBA" id="ARBA00022837"/>
    </source>
</evidence>
<evidence type="ECO:0000256" key="1">
    <source>
        <dbReference type="ARBA" id="ARBA00001913"/>
    </source>
</evidence>
<proteinExistence type="inferred from homology"/>
<accession>A0AAV2PI80</accession>
<keyword evidence="7" id="KW-0732">Signal</keyword>
<dbReference type="GO" id="GO:0008484">
    <property type="term" value="F:sulfuric ester hydrolase activity"/>
    <property type="evidence" value="ECO:0007669"/>
    <property type="project" value="InterPro"/>
</dbReference>
<name>A0AAV2PI80_MEGNR</name>
<evidence type="ECO:0000256" key="2">
    <source>
        <dbReference type="ARBA" id="ARBA00008779"/>
    </source>
</evidence>
<protein>
    <recommendedName>
        <fullName evidence="8">Sulfatase N-terminal domain-containing protein</fullName>
    </recommendedName>
</protein>
<comment type="caution">
    <text evidence="9">The sequence shown here is derived from an EMBL/GenBank/DDBJ whole genome shotgun (WGS) entry which is preliminary data.</text>
</comment>
<feature type="chain" id="PRO_5043584569" description="Sulfatase N-terminal domain-containing protein" evidence="7">
    <location>
        <begin position="21"/>
        <end position="402"/>
    </location>
</feature>
<keyword evidence="5" id="KW-0106">Calcium</keyword>
<dbReference type="PANTHER" id="PTHR10342:SF274">
    <property type="entry name" value="ARYLSULFATASE B"/>
    <property type="match status" value="1"/>
</dbReference>
<dbReference type="Gene3D" id="3.40.720.10">
    <property type="entry name" value="Alkaline Phosphatase, subunit A"/>
    <property type="match status" value="1"/>
</dbReference>
<feature type="domain" description="Sulfatase N-terminal" evidence="8">
    <location>
        <begin position="28"/>
        <end position="152"/>
    </location>
</feature>
<gene>
    <name evidence="9" type="ORF">MNOR_LOCUS572</name>
</gene>
<evidence type="ECO:0000259" key="8">
    <source>
        <dbReference type="Pfam" id="PF00884"/>
    </source>
</evidence>
<feature type="signal peptide" evidence="7">
    <location>
        <begin position="1"/>
        <end position="20"/>
    </location>
</feature>
<comment type="cofactor">
    <cofactor evidence="1">
        <name>Ca(2+)</name>
        <dbReference type="ChEBI" id="CHEBI:29108"/>
    </cofactor>
</comment>
<organism evidence="9 10">
    <name type="scientific">Meganyctiphanes norvegica</name>
    <name type="common">Northern krill</name>
    <name type="synonym">Thysanopoda norvegica</name>
    <dbReference type="NCBI Taxonomy" id="48144"/>
    <lineage>
        <taxon>Eukaryota</taxon>
        <taxon>Metazoa</taxon>
        <taxon>Ecdysozoa</taxon>
        <taxon>Arthropoda</taxon>
        <taxon>Crustacea</taxon>
        <taxon>Multicrustacea</taxon>
        <taxon>Malacostraca</taxon>
        <taxon>Eumalacostraca</taxon>
        <taxon>Eucarida</taxon>
        <taxon>Euphausiacea</taxon>
        <taxon>Euphausiidae</taxon>
        <taxon>Meganyctiphanes</taxon>
    </lineage>
</organism>
<dbReference type="InterPro" id="IPR024607">
    <property type="entry name" value="Sulfatase_CS"/>
</dbReference>
<dbReference type="PROSITE" id="PS00149">
    <property type="entry name" value="SULFATASE_2"/>
    <property type="match status" value="1"/>
</dbReference>
<dbReference type="EMBL" id="CAXKWB010000132">
    <property type="protein sequence ID" value="CAL4059450.1"/>
    <property type="molecule type" value="Genomic_DNA"/>
</dbReference>
<dbReference type="InterPro" id="IPR047115">
    <property type="entry name" value="ARSB"/>
</dbReference>
<dbReference type="SUPFAM" id="SSF53649">
    <property type="entry name" value="Alkaline phosphatase-like"/>
    <property type="match status" value="1"/>
</dbReference>
<keyword evidence="3" id="KW-0479">Metal-binding</keyword>
<dbReference type="Proteomes" id="UP001497623">
    <property type="component" value="Unassembled WGS sequence"/>
</dbReference>
<dbReference type="PROSITE" id="PS00523">
    <property type="entry name" value="SULFATASE_1"/>
    <property type="match status" value="1"/>
</dbReference>
<dbReference type="AlphaFoldDB" id="A0AAV2PI80"/>
<evidence type="ECO:0000256" key="7">
    <source>
        <dbReference type="SAM" id="SignalP"/>
    </source>
</evidence>
<dbReference type="InterPro" id="IPR017850">
    <property type="entry name" value="Alkaline_phosphatase_core_sf"/>
</dbReference>
<feature type="non-terminal residue" evidence="9">
    <location>
        <position position="402"/>
    </location>
</feature>
<keyword evidence="10" id="KW-1185">Reference proteome</keyword>
<dbReference type="GO" id="GO:0046872">
    <property type="term" value="F:metal ion binding"/>
    <property type="evidence" value="ECO:0007669"/>
    <property type="project" value="UniProtKB-KW"/>
</dbReference>